<organism evidence="2 3">
    <name type="scientific">Mycobacterium tuberculosis</name>
    <dbReference type="NCBI Taxonomy" id="1773"/>
    <lineage>
        <taxon>Bacteria</taxon>
        <taxon>Bacillati</taxon>
        <taxon>Actinomycetota</taxon>
        <taxon>Actinomycetes</taxon>
        <taxon>Mycobacteriales</taxon>
        <taxon>Mycobacteriaceae</taxon>
        <taxon>Mycobacterium</taxon>
        <taxon>Mycobacterium tuberculosis complex</taxon>
    </lineage>
</organism>
<sequence>METHSPSNARDGLTNTRPAEVSTMLRPTSVVVCRPSRLHPATIST</sequence>
<proteinExistence type="predicted"/>
<evidence type="ECO:0000256" key="1">
    <source>
        <dbReference type="SAM" id="MobiDB-lite"/>
    </source>
</evidence>
<accession>A0A655JCD8</accession>
<dbReference type="Proteomes" id="UP000044938">
    <property type="component" value="Unassembled WGS sequence"/>
</dbReference>
<evidence type="ECO:0000313" key="3">
    <source>
        <dbReference type="Proteomes" id="UP000044938"/>
    </source>
</evidence>
<feature type="compositionally biased region" description="Polar residues" evidence="1">
    <location>
        <begin position="1"/>
        <end position="17"/>
    </location>
</feature>
<dbReference type="AlphaFoldDB" id="A0A655JCD8"/>
<name>A0A655JCD8_MYCTX</name>
<feature type="region of interest" description="Disordered" evidence="1">
    <location>
        <begin position="1"/>
        <end position="22"/>
    </location>
</feature>
<protein>
    <submittedName>
        <fullName evidence="2">Uncharacterized protein</fullName>
    </submittedName>
</protein>
<gene>
    <name evidence="2" type="ORF">ERS007720_03126</name>
</gene>
<reference evidence="2 3" key="1">
    <citation type="submission" date="2015-03" db="EMBL/GenBank/DDBJ databases">
        <authorList>
            <consortium name="Pathogen Informatics"/>
        </authorList>
    </citation>
    <scope>NUCLEOTIDE SEQUENCE [LARGE SCALE GENOMIC DNA]</scope>
    <source>
        <strain evidence="2 3">M09401471</strain>
    </source>
</reference>
<dbReference type="EMBL" id="CSAJ01000468">
    <property type="protein sequence ID" value="COW70814.1"/>
    <property type="molecule type" value="Genomic_DNA"/>
</dbReference>
<evidence type="ECO:0000313" key="2">
    <source>
        <dbReference type="EMBL" id="COW70814.1"/>
    </source>
</evidence>